<dbReference type="Pfam" id="PF17900">
    <property type="entry name" value="Peptidase_M1_N"/>
    <property type="match status" value="1"/>
</dbReference>
<evidence type="ECO:0000256" key="2">
    <source>
        <dbReference type="SAM" id="Phobius"/>
    </source>
</evidence>
<dbReference type="GO" id="GO:0070006">
    <property type="term" value="F:metalloaminopeptidase activity"/>
    <property type="evidence" value="ECO:0007669"/>
    <property type="project" value="TreeGrafter"/>
</dbReference>
<dbReference type="GO" id="GO:0016020">
    <property type="term" value="C:membrane"/>
    <property type="evidence" value="ECO:0007669"/>
    <property type="project" value="TreeGrafter"/>
</dbReference>
<organism evidence="6 7">
    <name type="scientific">Amblyomma americanum</name>
    <name type="common">Lone star tick</name>
    <dbReference type="NCBI Taxonomy" id="6943"/>
    <lineage>
        <taxon>Eukaryota</taxon>
        <taxon>Metazoa</taxon>
        <taxon>Ecdysozoa</taxon>
        <taxon>Arthropoda</taxon>
        <taxon>Chelicerata</taxon>
        <taxon>Arachnida</taxon>
        <taxon>Acari</taxon>
        <taxon>Parasitiformes</taxon>
        <taxon>Ixodida</taxon>
        <taxon>Ixodoidea</taxon>
        <taxon>Ixodidae</taxon>
        <taxon>Amblyomminae</taxon>
        <taxon>Amblyomma</taxon>
    </lineage>
</organism>
<keyword evidence="2" id="KW-0812">Transmembrane</keyword>
<comment type="similarity">
    <text evidence="1">Belongs to the peptidase M1 family.</text>
</comment>
<dbReference type="Gene3D" id="2.60.40.1730">
    <property type="entry name" value="tricorn interacting facor f3 domain"/>
    <property type="match status" value="1"/>
</dbReference>
<dbReference type="InterPro" id="IPR024571">
    <property type="entry name" value="ERAP1-like_C_dom"/>
</dbReference>
<dbReference type="AlphaFoldDB" id="A0AAQ4EUZ1"/>
<proteinExistence type="inferred from homology"/>
<comment type="caution">
    <text evidence="6">The sequence shown here is derived from an EMBL/GenBank/DDBJ whole genome shotgun (WGS) entry which is preliminary data.</text>
</comment>
<feature type="transmembrane region" description="Helical" evidence="2">
    <location>
        <begin position="25"/>
        <end position="51"/>
    </location>
</feature>
<dbReference type="GO" id="GO:0006508">
    <property type="term" value="P:proteolysis"/>
    <property type="evidence" value="ECO:0007669"/>
    <property type="project" value="TreeGrafter"/>
</dbReference>
<dbReference type="InterPro" id="IPR050344">
    <property type="entry name" value="Peptidase_M1_aminopeptidases"/>
</dbReference>
<dbReference type="SUPFAM" id="SSF63737">
    <property type="entry name" value="Leukotriene A4 hydrolase N-terminal domain"/>
    <property type="match status" value="1"/>
</dbReference>
<dbReference type="InterPro" id="IPR042097">
    <property type="entry name" value="Aminopeptidase_N-like_N_sf"/>
</dbReference>
<dbReference type="InterPro" id="IPR027268">
    <property type="entry name" value="Peptidase_M4/M1_CTD_sf"/>
</dbReference>
<evidence type="ECO:0000259" key="5">
    <source>
        <dbReference type="Pfam" id="PF17900"/>
    </source>
</evidence>
<accession>A0AAQ4EUZ1</accession>
<dbReference type="GO" id="GO:0005615">
    <property type="term" value="C:extracellular space"/>
    <property type="evidence" value="ECO:0007669"/>
    <property type="project" value="TreeGrafter"/>
</dbReference>
<keyword evidence="2" id="KW-0472">Membrane</keyword>
<dbReference type="PANTHER" id="PTHR11533">
    <property type="entry name" value="PROTEASE M1 ZINC METALLOPROTEASE"/>
    <property type="match status" value="1"/>
</dbReference>
<evidence type="ECO:0000259" key="4">
    <source>
        <dbReference type="Pfam" id="PF11838"/>
    </source>
</evidence>
<feature type="domain" description="Peptidase M1 membrane alanine aminopeptidase" evidence="3">
    <location>
        <begin position="292"/>
        <end position="486"/>
    </location>
</feature>
<evidence type="ECO:0000259" key="3">
    <source>
        <dbReference type="Pfam" id="PF01433"/>
    </source>
</evidence>
<evidence type="ECO:0000313" key="6">
    <source>
        <dbReference type="EMBL" id="KAK8778540.1"/>
    </source>
</evidence>
<dbReference type="GO" id="GO:0005737">
    <property type="term" value="C:cytoplasm"/>
    <property type="evidence" value="ECO:0007669"/>
    <property type="project" value="TreeGrafter"/>
</dbReference>
<gene>
    <name evidence="6" type="ORF">V5799_020119</name>
</gene>
<dbReference type="Pfam" id="PF01433">
    <property type="entry name" value="Peptidase_M1"/>
    <property type="match status" value="1"/>
</dbReference>
<keyword evidence="7" id="KW-1185">Reference proteome</keyword>
<dbReference type="GO" id="GO:0008270">
    <property type="term" value="F:zinc ion binding"/>
    <property type="evidence" value="ECO:0007669"/>
    <property type="project" value="InterPro"/>
</dbReference>
<dbReference type="Pfam" id="PF11838">
    <property type="entry name" value="ERAP1_C"/>
    <property type="match status" value="1"/>
</dbReference>
<evidence type="ECO:0000313" key="7">
    <source>
        <dbReference type="Proteomes" id="UP001321473"/>
    </source>
</evidence>
<dbReference type="Gene3D" id="2.60.40.1910">
    <property type="match status" value="1"/>
</dbReference>
<protein>
    <submittedName>
        <fullName evidence="6">Uncharacterized protein</fullName>
    </submittedName>
</protein>
<evidence type="ECO:0000256" key="1">
    <source>
        <dbReference type="ARBA" id="ARBA00010136"/>
    </source>
</evidence>
<dbReference type="PANTHER" id="PTHR11533:SF299">
    <property type="entry name" value="AMINOPEPTIDASE"/>
    <property type="match status" value="1"/>
</dbReference>
<dbReference type="GO" id="GO:0043171">
    <property type="term" value="P:peptide catabolic process"/>
    <property type="evidence" value="ECO:0007669"/>
    <property type="project" value="TreeGrafter"/>
</dbReference>
<dbReference type="SUPFAM" id="SSF55486">
    <property type="entry name" value="Metalloproteases ('zincins'), catalytic domain"/>
    <property type="match status" value="1"/>
</dbReference>
<feature type="domain" description="ERAP1-like C-terminal" evidence="4">
    <location>
        <begin position="575"/>
        <end position="726"/>
    </location>
</feature>
<name>A0AAQ4EUZ1_AMBAM</name>
<dbReference type="GO" id="GO:0042277">
    <property type="term" value="F:peptide binding"/>
    <property type="evidence" value="ECO:0007669"/>
    <property type="project" value="TreeGrafter"/>
</dbReference>
<dbReference type="InterPro" id="IPR045357">
    <property type="entry name" value="Aminopeptidase_N-like_N"/>
</dbReference>
<reference evidence="6 7" key="1">
    <citation type="journal article" date="2023" name="Arcadia Sci">
        <title>De novo assembly of a long-read Amblyomma americanum tick genome.</title>
        <authorList>
            <person name="Chou S."/>
            <person name="Poskanzer K.E."/>
            <person name="Rollins M."/>
            <person name="Thuy-Boun P.S."/>
        </authorList>
    </citation>
    <scope>NUCLEOTIDE SEQUENCE [LARGE SCALE GENOMIC DNA]</scope>
    <source>
        <strain evidence="6">F_SG_1</strain>
        <tissue evidence="6">Salivary glands</tissue>
    </source>
</reference>
<dbReference type="InterPro" id="IPR014782">
    <property type="entry name" value="Peptidase_M1_dom"/>
</dbReference>
<dbReference type="Gene3D" id="1.10.390.10">
    <property type="entry name" value="Neutral Protease Domain 2"/>
    <property type="match status" value="1"/>
</dbReference>
<sequence>MTADDGERSSEMNLSGRKRTTCRGYVWTAIKCTACTIVMPLALFAIILLAFPIRSRAVSGRLRGYPVPLNEDLSVHPVHYDLHITPNFVQQMFVGEVNVVLECTHDTSLITMHSGDLYIKRASLHDASGSNIDVAFAVNEDSELLDFRIVYGNIQSGSSYNLTVAFSGIMRQDEHNLLFMDSYPDAGDPTKTVTAWTFAKLGSARKLFPCFDRATERSTFDVNVIRPRSFVAISSADAIGCNDTAGGDRVLCVFQRTTSISPDQLALVVTNLSSVTQGRVSVWSPGFAGIAELANRIVHVSEKELGVEFPCKTLHLVVLTALSEIVSPKWCVVLLDVKQRTFSLTHGYLNMRNNCIVSLARHVISIWFDALIVMADDDRWLSATFSVYYVYKVLSVLYPTWGIEDLVAYHVMSSKRFYLEPMPIKHRPQSQKLPFHVNPTILKAFGVLRMYEHMLPSTSFSGCLTQFFRNFAHKTANIEDVLTAIDPSRLLWKNLSTWISEPSYPLVTSRRGNATSLTMQQDRFRDLYNVSYPSTHALPVTIAAQNDLEQEPFFVAWLTAPSQEFQVPATAPGDWILLNADGIGYFRVLYNPVDSSLLTEQLRKNHSVFTPVQRAVLLDDLFYAALSVRISSNHFAEAIKYLQSEDAWLPLMTYLELAANIPYQWKVGWKANNVLDWRRYNEKLCSQTFRGVESLNHGFAKVLLHELLLKHCCTFVEFWCHQQATRY</sequence>
<dbReference type="EMBL" id="JARKHS020010629">
    <property type="protein sequence ID" value="KAK8778540.1"/>
    <property type="molecule type" value="Genomic_DNA"/>
</dbReference>
<feature type="domain" description="Aminopeptidase N-like N-terminal" evidence="5">
    <location>
        <begin position="76"/>
        <end position="261"/>
    </location>
</feature>
<dbReference type="Gene3D" id="1.25.50.20">
    <property type="match status" value="1"/>
</dbReference>
<keyword evidence="2" id="KW-1133">Transmembrane helix</keyword>
<dbReference type="Proteomes" id="UP001321473">
    <property type="component" value="Unassembled WGS sequence"/>
</dbReference>